<protein>
    <submittedName>
        <fullName evidence="2">Cytochrome P450 55A2</fullName>
    </submittedName>
</protein>
<dbReference type="InterPro" id="IPR002397">
    <property type="entry name" value="Cyt_P450_B"/>
</dbReference>
<dbReference type="Gene3D" id="1.10.630.10">
    <property type="entry name" value="Cytochrome P450"/>
    <property type="match status" value="1"/>
</dbReference>
<dbReference type="EMBL" id="JBFTWV010000042">
    <property type="protein sequence ID" value="KAL2794665.1"/>
    <property type="molecule type" value="Genomic_DNA"/>
</dbReference>
<name>A0ABR4G6L1_9EURO</name>
<evidence type="ECO:0000313" key="3">
    <source>
        <dbReference type="Proteomes" id="UP001610563"/>
    </source>
</evidence>
<dbReference type="Pfam" id="PF00067">
    <property type="entry name" value="p450"/>
    <property type="match status" value="2"/>
</dbReference>
<sequence>MNPALLTRSNLIAVAAARTLTTAAKPQVQFARAMATSSSNSPSFPFARARAGEPPAEFKELRASCPFSRVKLWDGSEPWLVVKHEDVCKVLTDERLSKQRQRPGYPEMSAGGKAAAKNRPTFVDMDAPDHMRQRNMVAKFFTQEHINSLKPLINETINSVLEKMIATGGDKPIDLVEHFSLPIPSLVIYHILGIPIEDIEYLTKTNAVRSNGSSTAAAAQDANRDLLKYLDELVDKRAADLKDDLISTLISEQLNKGNLERLDVVQIAFLLLVAGNATMVNMINLGVVTLLQYPDQLADLKADPSLAPAFVEELCRYYTASALATRRVAKVDVVIGGQSIKAGEGIIASNQSANRDADVFPDPDTFNLHRKTDSEKNLAYGYGDHRCVAEALARAQLEAVFAVLFQRLPNLKLGISFDQIEWSAPHKDVGIVEVPVTW</sequence>
<reference evidence="2 3" key="1">
    <citation type="submission" date="2024-07" db="EMBL/GenBank/DDBJ databases">
        <title>Section-level genome sequencing and comparative genomics of Aspergillus sections Usti and Cavernicolus.</title>
        <authorList>
            <consortium name="Lawrence Berkeley National Laboratory"/>
            <person name="Nybo J.L."/>
            <person name="Vesth T.C."/>
            <person name="Theobald S."/>
            <person name="Frisvad J.C."/>
            <person name="Larsen T.O."/>
            <person name="Kjaerboelling I."/>
            <person name="Rothschild-Mancinelli K."/>
            <person name="Lyhne E.K."/>
            <person name="Kogle M.E."/>
            <person name="Barry K."/>
            <person name="Clum A."/>
            <person name="Na H."/>
            <person name="Ledsgaard L."/>
            <person name="Lin J."/>
            <person name="Lipzen A."/>
            <person name="Kuo A."/>
            <person name="Riley R."/>
            <person name="Mondo S."/>
            <person name="Labutti K."/>
            <person name="Haridas S."/>
            <person name="Pangalinan J."/>
            <person name="Salamov A.A."/>
            <person name="Simmons B.A."/>
            <person name="Magnuson J.K."/>
            <person name="Chen J."/>
            <person name="Drula E."/>
            <person name="Henrissat B."/>
            <person name="Wiebenga A."/>
            <person name="Lubbers R.J."/>
            <person name="Gomes A.C."/>
            <person name="Makela M.R."/>
            <person name="Stajich J."/>
            <person name="Grigoriev I.V."/>
            <person name="Mortensen U.H."/>
            <person name="De Vries R.P."/>
            <person name="Baker S.E."/>
            <person name="Andersen M.R."/>
        </authorList>
    </citation>
    <scope>NUCLEOTIDE SEQUENCE [LARGE SCALE GENOMIC DNA]</scope>
    <source>
        <strain evidence="2 3">CBS 209.92</strain>
    </source>
</reference>
<proteinExistence type="inferred from homology"/>
<dbReference type="PANTHER" id="PTHR46696">
    <property type="entry name" value="P450, PUTATIVE (EUROFUNG)-RELATED"/>
    <property type="match status" value="1"/>
</dbReference>
<evidence type="ECO:0000256" key="1">
    <source>
        <dbReference type="ARBA" id="ARBA00010617"/>
    </source>
</evidence>
<dbReference type="InterPro" id="IPR036396">
    <property type="entry name" value="Cyt_P450_sf"/>
</dbReference>
<dbReference type="InterPro" id="IPR001128">
    <property type="entry name" value="Cyt_P450"/>
</dbReference>
<dbReference type="PRINTS" id="PR00359">
    <property type="entry name" value="BP450"/>
</dbReference>
<dbReference type="PANTHER" id="PTHR46696:SF6">
    <property type="entry name" value="P450, PUTATIVE (EUROFUNG)-RELATED"/>
    <property type="match status" value="1"/>
</dbReference>
<evidence type="ECO:0000313" key="2">
    <source>
        <dbReference type="EMBL" id="KAL2794665.1"/>
    </source>
</evidence>
<comment type="similarity">
    <text evidence="1">Belongs to the cytochrome P450 family.</text>
</comment>
<organism evidence="2 3">
    <name type="scientific">Aspergillus keveii</name>
    <dbReference type="NCBI Taxonomy" id="714993"/>
    <lineage>
        <taxon>Eukaryota</taxon>
        <taxon>Fungi</taxon>
        <taxon>Dikarya</taxon>
        <taxon>Ascomycota</taxon>
        <taxon>Pezizomycotina</taxon>
        <taxon>Eurotiomycetes</taxon>
        <taxon>Eurotiomycetidae</taxon>
        <taxon>Eurotiales</taxon>
        <taxon>Aspergillaceae</taxon>
        <taxon>Aspergillus</taxon>
        <taxon>Aspergillus subgen. Nidulantes</taxon>
    </lineage>
</organism>
<comment type="caution">
    <text evidence="2">The sequence shown here is derived from an EMBL/GenBank/DDBJ whole genome shotgun (WGS) entry which is preliminary data.</text>
</comment>
<dbReference type="SUPFAM" id="SSF48264">
    <property type="entry name" value="Cytochrome P450"/>
    <property type="match status" value="1"/>
</dbReference>
<dbReference type="CDD" id="cd11030">
    <property type="entry name" value="CYP105-like"/>
    <property type="match status" value="1"/>
</dbReference>
<dbReference type="Proteomes" id="UP001610563">
    <property type="component" value="Unassembled WGS sequence"/>
</dbReference>
<keyword evidence="3" id="KW-1185">Reference proteome</keyword>
<accession>A0ABR4G6L1</accession>
<gene>
    <name evidence="2" type="ORF">BJX66DRAFT_303218</name>
</gene>